<proteinExistence type="predicted"/>
<protein>
    <recommendedName>
        <fullName evidence="3">Zinc finger MYM-type protein 1-like</fullName>
    </recommendedName>
</protein>
<accession>A0A6G0VVC5</accession>
<name>A0A6G0VVC5_APHCR</name>
<gene>
    <name evidence="1" type="ORF">FWK35_00031265</name>
</gene>
<dbReference type="Proteomes" id="UP000478052">
    <property type="component" value="Unassembled WGS sequence"/>
</dbReference>
<sequence length="177" mass="20661">MSDTTKKCIESVSFFGLLNAIAVFVRESYLRMNKWETTSKFKFISVIGETRWWAKDRCVSKIFGSYNNPKDSLFVDIIQTLHEIYITDTFVPDVRFKAKTYIDALLKYETIVMSQIYLQMFASTTSLSLYLQTNGMDILRAYKMVKHTINTLENQSRNSEQVICVSDQFVCWANELF</sequence>
<evidence type="ECO:0008006" key="3">
    <source>
        <dbReference type="Google" id="ProtNLM"/>
    </source>
</evidence>
<keyword evidence="2" id="KW-1185">Reference proteome</keyword>
<dbReference type="AlphaFoldDB" id="A0A6G0VVC5"/>
<evidence type="ECO:0000313" key="2">
    <source>
        <dbReference type="Proteomes" id="UP000478052"/>
    </source>
</evidence>
<comment type="caution">
    <text evidence="1">The sequence shown here is derived from an EMBL/GenBank/DDBJ whole genome shotgun (WGS) entry which is preliminary data.</text>
</comment>
<reference evidence="1 2" key="1">
    <citation type="submission" date="2019-08" db="EMBL/GenBank/DDBJ databases">
        <title>Whole genome of Aphis craccivora.</title>
        <authorList>
            <person name="Voronova N.V."/>
            <person name="Shulinski R.S."/>
            <person name="Bandarenka Y.V."/>
            <person name="Zhorov D.G."/>
            <person name="Warner D."/>
        </authorList>
    </citation>
    <scope>NUCLEOTIDE SEQUENCE [LARGE SCALE GENOMIC DNA]</scope>
    <source>
        <strain evidence="1">180601</strain>
        <tissue evidence="1">Whole Body</tissue>
    </source>
</reference>
<organism evidence="1 2">
    <name type="scientific">Aphis craccivora</name>
    <name type="common">Cowpea aphid</name>
    <dbReference type="NCBI Taxonomy" id="307492"/>
    <lineage>
        <taxon>Eukaryota</taxon>
        <taxon>Metazoa</taxon>
        <taxon>Ecdysozoa</taxon>
        <taxon>Arthropoda</taxon>
        <taxon>Hexapoda</taxon>
        <taxon>Insecta</taxon>
        <taxon>Pterygota</taxon>
        <taxon>Neoptera</taxon>
        <taxon>Paraneoptera</taxon>
        <taxon>Hemiptera</taxon>
        <taxon>Sternorrhyncha</taxon>
        <taxon>Aphidomorpha</taxon>
        <taxon>Aphidoidea</taxon>
        <taxon>Aphididae</taxon>
        <taxon>Aphidini</taxon>
        <taxon>Aphis</taxon>
        <taxon>Aphis</taxon>
    </lineage>
</organism>
<dbReference type="EMBL" id="VUJU01012407">
    <property type="protein sequence ID" value="KAF0707767.1"/>
    <property type="molecule type" value="Genomic_DNA"/>
</dbReference>
<evidence type="ECO:0000313" key="1">
    <source>
        <dbReference type="EMBL" id="KAF0707767.1"/>
    </source>
</evidence>
<dbReference type="OrthoDB" id="6619842at2759"/>